<keyword evidence="3" id="KW-0238">DNA-binding</keyword>
<evidence type="ECO:0000259" key="2">
    <source>
        <dbReference type="PROSITE" id="PS50943"/>
    </source>
</evidence>
<name>A0A7D9D2P1_9GAMM</name>
<dbReference type="InterPro" id="IPR001387">
    <property type="entry name" value="Cro/C1-type_HTH"/>
</dbReference>
<feature type="domain" description="HTH cro/C1-type" evidence="2">
    <location>
        <begin position="34"/>
        <end position="90"/>
    </location>
</feature>
<dbReference type="NCBIfam" id="TIGR02612">
    <property type="entry name" value="mob_myst_A"/>
    <property type="match status" value="1"/>
</dbReference>
<dbReference type="Gene3D" id="1.10.260.40">
    <property type="entry name" value="lambda repressor-like DNA-binding domains"/>
    <property type="match status" value="1"/>
</dbReference>
<dbReference type="SUPFAM" id="SSF47413">
    <property type="entry name" value="lambda repressor-like DNA-binding domains"/>
    <property type="match status" value="1"/>
</dbReference>
<evidence type="ECO:0000256" key="1">
    <source>
        <dbReference type="SAM" id="Coils"/>
    </source>
</evidence>
<reference evidence="3" key="1">
    <citation type="submission" date="2019-07" db="EMBL/GenBank/DDBJ databases">
        <authorList>
            <person name="Weber M."/>
            <person name="Kostadinov I."/>
            <person name="Kostadinov D I."/>
        </authorList>
    </citation>
    <scope>NUCLEOTIDE SEQUENCE</scope>
    <source>
        <strain evidence="3">Gfbio:sag-sample-m06:053724c1-46a9-4a36-b237-ea2bf867836b</strain>
    </source>
</reference>
<sequence length="155" mass="17535">MRAQDRATARKQIDKRLNIIQNSEGLARPVRGWIRAIREALGMTTAQLGKRLGIRQASVVGLEKSEASKSITLETLERAAHALDCRLVYVLVSRKPLAELVYKRAHALAKRRLRSVSHSMALEDQAVDEEDEKAHLERLVQELMSKRGSALWEDE</sequence>
<keyword evidence="1" id="KW-0175">Coiled coil</keyword>
<proteinExistence type="predicted"/>
<dbReference type="PROSITE" id="PS50943">
    <property type="entry name" value="HTH_CROC1"/>
    <property type="match status" value="1"/>
</dbReference>
<feature type="coiled-coil region" evidence="1">
    <location>
        <begin position="119"/>
        <end position="146"/>
    </location>
</feature>
<dbReference type="EMBL" id="LR633967">
    <property type="protein sequence ID" value="VUX56402.1"/>
    <property type="molecule type" value="Genomic_DNA"/>
</dbReference>
<organism evidence="3">
    <name type="scientific">uncultured Woeseiaceae bacterium</name>
    <dbReference type="NCBI Taxonomy" id="1983305"/>
    <lineage>
        <taxon>Bacteria</taxon>
        <taxon>Pseudomonadati</taxon>
        <taxon>Pseudomonadota</taxon>
        <taxon>Gammaproteobacteria</taxon>
        <taxon>Woeseiales</taxon>
        <taxon>Woeseiaceae</taxon>
        <taxon>environmental samples</taxon>
    </lineage>
</organism>
<gene>
    <name evidence="3" type="ORF">JTBM06_V1_820004</name>
</gene>
<dbReference type="CDD" id="cd00093">
    <property type="entry name" value="HTH_XRE"/>
    <property type="match status" value="1"/>
</dbReference>
<protein>
    <submittedName>
        <fullName evidence="3">DNA-binding protein</fullName>
    </submittedName>
</protein>
<dbReference type="GO" id="GO:0003677">
    <property type="term" value="F:DNA binding"/>
    <property type="evidence" value="ECO:0007669"/>
    <property type="project" value="UniProtKB-KW"/>
</dbReference>
<accession>A0A7D9D2P1</accession>
<dbReference type="Pfam" id="PF01381">
    <property type="entry name" value="HTH_3"/>
    <property type="match status" value="1"/>
</dbReference>
<dbReference type="AlphaFoldDB" id="A0A7D9D2P1"/>
<dbReference type="SMART" id="SM00530">
    <property type="entry name" value="HTH_XRE"/>
    <property type="match status" value="1"/>
</dbReference>
<dbReference type="InterPro" id="IPR013435">
    <property type="entry name" value="Mobile_mystery_prot_A"/>
</dbReference>
<evidence type="ECO:0000313" key="3">
    <source>
        <dbReference type="EMBL" id="VUX56402.1"/>
    </source>
</evidence>
<dbReference type="InterPro" id="IPR010982">
    <property type="entry name" value="Lambda_DNA-bd_dom_sf"/>
</dbReference>